<evidence type="ECO:0000313" key="16">
    <source>
        <dbReference type="Proteomes" id="UP000135152"/>
    </source>
</evidence>
<protein>
    <submittedName>
        <fullName evidence="7">Membrane protein UL1</fullName>
    </submittedName>
    <submittedName>
        <fullName evidence="13">UL1 protein</fullName>
    </submittedName>
</protein>
<evidence type="ECO:0000313" key="10">
    <source>
        <dbReference type="EMBL" id="AKI21274.1"/>
    </source>
</evidence>
<proteinExistence type="predicted"/>
<evidence type="ECO:0000313" key="12">
    <source>
        <dbReference type="EMBL" id="AKI23440.1"/>
    </source>
</evidence>
<reference evidence="14 15" key="4">
    <citation type="journal article" date="2015" name="J. Virol.">
        <title>High-throughput analysis of human cytomegalovirus genome diversity highlights the widespread occurrence of gene-disrupting mutations and pervasive recombination.</title>
        <authorList>
            <person name="Sijmons S."/>
            <person name="Thys K."/>
            <person name="Mbong Ngwese M."/>
            <person name="Van Damme E."/>
            <person name="Dvorak J."/>
            <person name="Van Loock M."/>
            <person name="Li G."/>
            <person name="Tachezy R."/>
            <person name="Busson L."/>
            <person name="Aerssens J."/>
            <person name="Van Ranst M."/>
            <person name="Maes P."/>
        </authorList>
    </citation>
    <scope>NUCLEOTIDE SEQUENCE [LARGE SCALE GENOMIC DNA]</scope>
    <source>
        <strain evidence="7">BE/18/2011</strain>
        <strain evidence="11">BE/2/2010</strain>
        <strain evidence="8">BE/27/2011</strain>
        <strain evidence="9">BE/38/2011</strain>
        <strain evidence="12">BE/4/2010</strain>
        <strain evidence="10">BE/44/2011</strain>
    </source>
</reference>
<feature type="transmembrane region" description="Helical" evidence="1">
    <location>
        <begin position="186"/>
        <end position="206"/>
    </location>
</feature>
<evidence type="ECO:0000313" key="3">
    <source>
        <dbReference type="EMBL" id="ACV65692.1"/>
    </source>
</evidence>
<evidence type="ECO:0000313" key="4">
    <source>
        <dbReference type="EMBL" id="AFR55500.1"/>
    </source>
</evidence>
<dbReference type="Proteomes" id="UP000097205">
    <property type="component" value="Segment"/>
</dbReference>
<evidence type="ECO:0000313" key="11">
    <source>
        <dbReference type="EMBL" id="AKI21605.1"/>
    </source>
</evidence>
<dbReference type="EMBL" id="KC519320">
    <property type="protein sequence ID" value="AHB19485.1"/>
    <property type="molecule type" value="Genomic_DNA"/>
</dbReference>
<reference evidence="3" key="1">
    <citation type="submission" date="2009-08" db="EMBL/GenBank/DDBJ databases">
        <title>Human cytomegalovirus RL11 gene family: variation, recombination and transcription.</title>
        <authorList>
            <person name="Davison A.J."/>
        </authorList>
    </citation>
    <scope>NUCLEOTIDE SEQUENCE</scope>
    <source>
        <strain evidence="4">HAN12</strain>
        <strain evidence="3">HAN15</strain>
        <strain evidence="5">HAN19</strain>
    </source>
</reference>
<keyword evidence="1" id="KW-0812">Transmembrane</keyword>
<evidence type="ECO:0000313" key="7">
    <source>
        <dbReference type="EMBL" id="AKI13412.1"/>
    </source>
</evidence>
<dbReference type="Proteomes" id="UP000105582">
    <property type="component" value="Segment"/>
</dbReference>
<evidence type="ECO:0000313" key="17">
    <source>
        <dbReference type="Proteomes" id="UP000167502"/>
    </source>
</evidence>
<dbReference type="Proteomes" id="UP000172109">
    <property type="component" value="Genome"/>
</dbReference>
<dbReference type="Gene3D" id="2.60.40.10">
    <property type="entry name" value="Immunoglobulins"/>
    <property type="match status" value="1"/>
</dbReference>
<evidence type="ECO:0000313" key="13">
    <source>
        <dbReference type="EMBL" id="AZB79900.1"/>
    </source>
</evidence>
<name>A0A0A7CF21_HCMV</name>
<organism evidence="7 14">
    <name type="scientific">Human cytomegalovirus</name>
    <name type="common">HHV-5</name>
    <name type="synonym">Human herpesvirus 5</name>
    <dbReference type="NCBI Taxonomy" id="10359"/>
    <lineage>
        <taxon>Viruses</taxon>
        <taxon>Duplodnaviria</taxon>
        <taxon>Heunggongvirae</taxon>
        <taxon>Peploviricota</taxon>
        <taxon>Herviviricetes</taxon>
        <taxon>Herpesvirales</taxon>
        <taxon>Orthoherpesviridae</taxon>
        <taxon>Betaherpesvirinae</taxon>
        <taxon>Cytomegalovirus</taxon>
        <taxon>Cytomegalovirus humanbeta5</taxon>
    </lineage>
</organism>
<dbReference type="EMBL" id="KP745728">
    <property type="protein sequence ID" value="AKI23440.1"/>
    <property type="molecule type" value="Genomic_DNA"/>
</dbReference>
<dbReference type="Proteomes" id="UP000126900">
    <property type="component" value="Segment"/>
</dbReference>
<reference evidence="13" key="5">
    <citation type="submission" date="2018-11" db="EMBL/GenBank/DDBJ databases">
        <title>Laboratory Validation of a Clinical Metagenomic Sequencing Assay for Pathogen Detection in Cerebrospinal Fluid.</title>
        <authorList>
            <person name="Chiu C.Y."/>
            <person name="Miller S."/>
            <person name="Naccache S.N."/>
        </authorList>
    </citation>
    <scope>NUCLEOTIDE SEQUENCE</scope>
    <source>
        <strain evidence="13">UCSF-1a</strain>
    </source>
</reference>
<evidence type="ECO:0000313" key="14">
    <source>
        <dbReference type="Proteomes" id="UP000099255"/>
    </source>
</evidence>
<dbReference type="Proteomes" id="UP000099255">
    <property type="component" value="Segment"/>
</dbReference>
<dbReference type="EMBL" id="KP745705">
    <property type="protein sequence ID" value="AKI19598.1"/>
    <property type="molecule type" value="Genomic_DNA"/>
</dbReference>
<dbReference type="EMBL" id="KP745717">
    <property type="protein sequence ID" value="AKI21605.1"/>
    <property type="molecule type" value="Genomic_DNA"/>
</dbReference>
<dbReference type="EMBL" id="MK213797">
    <property type="protein sequence ID" value="AZB79900.1"/>
    <property type="molecule type" value="Genomic_DNA"/>
</dbReference>
<gene>
    <name evidence="7" type="primary">UL1</name>
</gene>
<dbReference type="Proteomes" id="UP000174086">
    <property type="component" value="Segment"/>
</dbReference>
<dbReference type="EMBL" id="KP745668">
    <property type="protein sequence ID" value="AKI13412.1"/>
    <property type="molecule type" value="Genomic_DNA"/>
</dbReference>
<dbReference type="Proteomes" id="UP000158879">
    <property type="component" value="Genome"/>
</dbReference>
<organismHost>
    <name type="scientific">Homo sapiens</name>
    <name type="common">Human</name>
    <dbReference type="NCBI Taxonomy" id="9606"/>
</organismHost>
<sequence length="224" mass="25577">MGMQCNTKLLLPVALIPVVIILIGTLVPILLHEQKKAFYWRLFLQSQHVEAPITVTQGDTVYLDASNNPCNYSSFWYHGNCELCGWNGYLRNVTHYYTNTSCSPQFMCINETKGLQLYNVTLNDSGAYTEHVYECDLSCNITTYNEYEILNYFDNCNYTINSTKHIITVVSSRHSKQTNSHVSTHAGWAAAVVTVIMIYVLIHFNVPATLRHKLRTRNNVNRIA</sequence>
<dbReference type="EMBL" id="KP745715">
    <property type="protein sequence ID" value="AKI21274.1"/>
    <property type="molecule type" value="Genomic_DNA"/>
</dbReference>
<evidence type="ECO:0000313" key="8">
    <source>
        <dbReference type="EMBL" id="AKI18091.1"/>
    </source>
</evidence>
<evidence type="ECO:0000313" key="9">
    <source>
        <dbReference type="EMBL" id="AKI19598.1"/>
    </source>
</evidence>
<evidence type="ECO:0000313" key="15">
    <source>
        <dbReference type="Proteomes" id="UP000105582"/>
    </source>
</evidence>
<evidence type="ECO:0000313" key="2">
    <source>
        <dbReference type="EMBL" id="ACS92105.1"/>
    </source>
</evidence>
<reference evidence="2 16" key="2">
    <citation type="journal article" date="2010" name="J. Gen. Virol.">
        <title>Sequences of complete human cytomegalovirus genomes from infected cell cultures and clinical specimens.</title>
        <authorList>
            <person name="Cunningham C."/>
            <person name="Gatherer D."/>
            <person name="Hilfrich B."/>
            <person name="Baluchova K."/>
            <person name="Dargan D.J."/>
            <person name="Thomson M."/>
            <person name="Griffiths P.D."/>
            <person name="Wilkinson G.W."/>
            <person name="Schulz T.F."/>
            <person name="Davison A.J."/>
        </authorList>
    </citation>
    <scope>NUCLEOTIDE SEQUENCE [LARGE SCALE GENOMIC DNA]</scope>
    <source>
        <strain evidence="2">JP</strain>
    </source>
</reference>
<dbReference type="EMBL" id="JX512205">
    <property type="protein sequence ID" value="AFR55834.1"/>
    <property type="molecule type" value="Genomic_DNA"/>
</dbReference>
<dbReference type="EMBL" id="GQ221975">
    <property type="protein sequence ID" value="ACS92105.1"/>
    <property type="molecule type" value="Genomic_DNA"/>
</dbReference>
<keyword evidence="1" id="KW-0472">Membrane</keyword>
<dbReference type="EMBL" id="JX512203">
    <property type="protein sequence ID" value="AFR55500.1"/>
    <property type="molecule type" value="Genomic_DNA"/>
</dbReference>
<dbReference type="Proteomes" id="UP000167502">
    <property type="component" value="Genome"/>
</dbReference>
<dbReference type="EMBL" id="KP745696">
    <property type="protein sequence ID" value="AKI18091.1"/>
    <property type="molecule type" value="Genomic_DNA"/>
</dbReference>
<reference evidence="6 17" key="3">
    <citation type="journal article" date="2014" name="PLoS ONE">
        <title>A method enabling high-throughput sequencing of human cytomegalovirus complete genomes from clinical isolates.</title>
        <authorList>
            <person name="Sijmons S."/>
            <person name="Thys K."/>
            <person name="Corthout M."/>
            <person name="Van Damme E."/>
            <person name="Van Loock M."/>
            <person name="Bollen S."/>
            <person name="Baguet S."/>
            <person name="Aerssens J."/>
            <person name="Van Ranst M."/>
            <person name="Maes P."/>
        </authorList>
    </citation>
    <scope>NUCLEOTIDE SEQUENCE [LARGE SCALE GENOMIC DNA]</scope>
    <source>
        <strain evidence="6">BE/10/2010</strain>
    </source>
</reference>
<dbReference type="EMBL" id="GQ465260">
    <property type="protein sequence ID" value="ACV65692.1"/>
    <property type="molecule type" value="Genomic_DNA"/>
</dbReference>
<dbReference type="InterPro" id="IPR013783">
    <property type="entry name" value="Ig-like_fold"/>
</dbReference>
<accession>A0A0A7CF21</accession>
<keyword evidence="1" id="KW-1133">Transmembrane helix</keyword>
<evidence type="ECO:0000313" key="5">
    <source>
        <dbReference type="EMBL" id="AFR55834.1"/>
    </source>
</evidence>
<evidence type="ECO:0000256" key="1">
    <source>
        <dbReference type="SAM" id="Phobius"/>
    </source>
</evidence>
<feature type="transmembrane region" description="Helical" evidence="1">
    <location>
        <begin position="9"/>
        <end position="31"/>
    </location>
</feature>
<evidence type="ECO:0000313" key="6">
    <source>
        <dbReference type="EMBL" id="AHB19485.1"/>
    </source>
</evidence>
<dbReference type="Proteomes" id="UP000135152">
    <property type="component" value="Segment"/>
</dbReference>
<dbReference type="Proteomes" id="UP000148714">
    <property type="component" value="Segment"/>
</dbReference>